<dbReference type="EMBL" id="CAJPVJ010000315">
    <property type="protein sequence ID" value="CAG2162039.1"/>
    <property type="molecule type" value="Genomic_DNA"/>
</dbReference>
<dbReference type="OrthoDB" id="9942268at2759"/>
<evidence type="ECO:0000256" key="1">
    <source>
        <dbReference type="SAM" id="Coils"/>
    </source>
</evidence>
<dbReference type="AlphaFoldDB" id="A0A7R9LC64"/>
<keyword evidence="3" id="KW-1185">Reference proteome</keyword>
<accession>A0A7R9LC64</accession>
<dbReference type="EMBL" id="OC915140">
    <property type="protein sequence ID" value="CAD7638864.1"/>
    <property type="molecule type" value="Genomic_DNA"/>
</dbReference>
<gene>
    <name evidence="2" type="ORF">ONB1V03_LOCUS1640</name>
</gene>
<dbReference type="Proteomes" id="UP000728032">
    <property type="component" value="Unassembled WGS sequence"/>
</dbReference>
<organism evidence="2">
    <name type="scientific">Oppiella nova</name>
    <dbReference type="NCBI Taxonomy" id="334625"/>
    <lineage>
        <taxon>Eukaryota</taxon>
        <taxon>Metazoa</taxon>
        <taxon>Ecdysozoa</taxon>
        <taxon>Arthropoda</taxon>
        <taxon>Chelicerata</taxon>
        <taxon>Arachnida</taxon>
        <taxon>Acari</taxon>
        <taxon>Acariformes</taxon>
        <taxon>Sarcoptiformes</taxon>
        <taxon>Oribatida</taxon>
        <taxon>Brachypylina</taxon>
        <taxon>Oppioidea</taxon>
        <taxon>Oppiidae</taxon>
        <taxon>Oppiella</taxon>
    </lineage>
</organism>
<reference evidence="2" key="1">
    <citation type="submission" date="2020-11" db="EMBL/GenBank/DDBJ databases">
        <authorList>
            <person name="Tran Van P."/>
        </authorList>
    </citation>
    <scope>NUCLEOTIDE SEQUENCE</scope>
</reference>
<evidence type="ECO:0000313" key="3">
    <source>
        <dbReference type="Proteomes" id="UP000728032"/>
    </source>
</evidence>
<proteinExistence type="predicted"/>
<sequence length="273" mass="31751">MTTLKAYCRKFSPNIFVQTKCQNCFRTREVHSADALEKSKTIEWINKLDSNERIDKNRRNAALSDVKKLKASIVELQGISEQASQLTHELVCCRQELIQLRKTIKNKEDDHNKTKTYDTNIEKIKIISINENLNNHCLNNGLNGLNDKQKLIVNNNNCHDVSGKQIPSNNQIVKQNKDLETIRKLNCELKEAQSNYDFLEIAYERLTKKIIEMERTHESDLNLMKDRINDLTQKLLTSEQLLRLAKQKISKYESRHERRRSSLKGKVAVCADI</sequence>
<feature type="coiled-coil region" evidence="1">
    <location>
        <begin position="182"/>
        <end position="248"/>
    </location>
</feature>
<protein>
    <submittedName>
        <fullName evidence="2">Uncharacterized protein</fullName>
    </submittedName>
</protein>
<name>A0A7R9LC64_9ACAR</name>
<keyword evidence="1" id="KW-0175">Coiled coil</keyword>
<evidence type="ECO:0000313" key="2">
    <source>
        <dbReference type="EMBL" id="CAD7638864.1"/>
    </source>
</evidence>